<gene>
    <name evidence="2" type="ORF">H9637_15420</name>
</gene>
<feature type="transmembrane region" description="Helical" evidence="1">
    <location>
        <begin position="20"/>
        <end position="40"/>
    </location>
</feature>
<evidence type="ECO:0000256" key="1">
    <source>
        <dbReference type="SAM" id="Phobius"/>
    </source>
</evidence>
<protein>
    <submittedName>
        <fullName evidence="2">Uncharacterized protein</fullName>
    </submittedName>
</protein>
<dbReference type="EMBL" id="JACSQB010000137">
    <property type="protein sequence ID" value="MBD8048409.1"/>
    <property type="molecule type" value="Genomic_DNA"/>
</dbReference>
<comment type="caution">
    <text evidence="2">The sequence shown here is derived from an EMBL/GenBank/DDBJ whole genome shotgun (WGS) entry which is preliminary data.</text>
</comment>
<accession>A0ABR8YW61</accession>
<dbReference type="Proteomes" id="UP000627166">
    <property type="component" value="Unassembled WGS sequence"/>
</dbReference>
<keyword evidence="1" id="KW-1133">Transmembrane helix</keyword>
<keyword evidence="1" id="KW-0812">Transmembrane</keyword>
<sequence length="183" mass="20563">MVVLLSNNVMLAQLEAIKWFVGILVGITITIIFAGSITSWKLSDIEIKNIEKYLQERIDSKFDELNKKLDKLTTITETTSSDGIVILNGWERKSGGIKYIRMSNAEIYQVNITVINSNINAVHDVLVIPKGLIEPGEYRALEINTLRWVTISLNEDGWITLVTPIKNNASLKIKLDGYSITNI</sequence>
<organism evidence="2 3">
    <name type="scientific">Clostridium faecium</name>
    <dbReference type="NCBI Taxonomy" id="2762223"/>
    <lineage>
        <taxon>Bacteria</taxon>
        <taxon>Bacillati</taxon>
        <taxon>Bacillota</taxon>
        <taxon>Clostridia</taxon>
        <taxon>Eubacteriales</taxon>
        <taxon>Clostridiaceae</taxon>
        <taxon>Clostridium</taxon>
    </lineage>
</organism>
<evidence type="ECO:0000313" key="3">
    <source>
        <dbReference type="Proteomes" id="UP000627166"/>
    </source>
</evidence>
<name>A0ABR8YW61_9CLOT</name>
<proteinExistence type="predicted"/>
<keyword evidence="3" id="KW-1185">Reference proteome</keyword>
<keyword evidence="1" id="KW-0472">Membrane</keyword>
<reference evidence="2 3" key="1">
    <citation type="submission" date="2020-08" db="EMBL/GenBank/DDBJ databases">
        <title>A Genomic Blueprint of the Chicken Gut Microbiome.</title>
        <authorList>
            <person name="Gilroy R."/>
            <person name="Ravi A."/>
            <person name="Getino M."/>
            <person name="Pursley I."/>
            <person name="Horton D.L."/>
            <person name="Alikhan N.-F."/>
            <person name="Baker D."/>
            <person name="Gharbi K."/>
            <person name="Hall N."/>
            <person name="Watson M."/>
            <person name="Adriaenssens E.M."/>
            <person name="Foster-Nyarko E."/>
            <person name="Jarju S."/>
            <person name="Secka A."/>
            <person name="Antonio M."/>
            <person name="Oren A."/>
            <person name="Chaudhuri R."/>
            <person name="La Ragione R.M."/>
            <person name="Hildebrand F."/>
            <person name="Pallen M.J."/>
        </authorList>
    </citation>
    <scope>NUCLEOTIDE SEQUENCE [LARGE SCALE GENOMIC DNA]</scope>
    <source>
        <strain evidence="2 3">N37</strain>
    </source>
</reference>
<evidence type="ECO:0000313" key="2">
    <source>
        <dbReference type="EMBL" id="MBD8048409.1"/>
    </source>
</evidence>